<dbReference type="PANTHER" id="PTHR43080:SF2">
    <property type="entry name" value="CBS DOMAIN-CONTAINING PROTEIN"/>
    <property type="match status" value="1"/>
</dbReference>
<evidence type="ECO:0000313" key="5">
    <source>
        <dbReference type="EMBL" id="MRH42373.1"/>
    </source>
</evidence>
<dbReference type="PROSITE" id="PS51371">
    <property type="entry name" value="CBS"/>
    <property type="match status" value="1"/>
</dbReference>
<dbReference type="SUPFAM" id="SSF54631">
    <property type="entry name" value="CBS-domain pair"/>
    <property type="match status" value="1"/>
</dbReference>
<dbReference type="CDD" id="cd02205">
    <property type="entry name" value="CBS_pair_SF"/>
    <property type="match status" value="1"/>
</dbReference>
<dbReference type="SUPFAM" id="SSF55021">
    <property type="entry name" value="ACT-like"/>
    <property type="match status" value="1"/>
</dbReference>
<dbReference type="Gene3D" id="3.30.70.260">
    <property type="match status" value="1"/>
</dbReference>
<dbReference type="Proteomes" id="UP000799092">
    <property type="component" value="Unassembled WGS sequence"/>
</dbReference>
<reference evidence="5" key="1">
    <citation type="submission" date="2019-11" db="EMBL/GenBank/DDBJ databases">
        <authorList>
            <person name="Li J."/>
        </authorList>
    </citation>
    <scope>NUCLEOTIDE SEQUENCE</scope>
    <source>
        <strain evidence="5">B6B</strain>
    </source>
</reference>
<evidence type="ECO:0000259" key="4">
    <source>
        <dbReference type="PROSITE" id="PS51671"/>
    </source>
</evidence>
<sequence length="210" mass="24050">MFVRSIMIPSYKCFVATPQDSIGTVLSIMDKEDIQAMPVVNEGYFKGMVSKQTIYRAFFHSNRTKEDFLANQKIEEIVSNRDLYINEEEVFEKTFTAFKGFPILAVANESKKFLGMITRYDVLEQFESAFGTKKKGIRVAFTSEESSGRFSRLSDIIKQLHVNIISIATFDETDKLARRIVIKVDESANVEKLARKLENSGFRVLDIKEV</sequence>
<dbReference type="PANTHER" id="PTHR43080">
    <property type="entry name" value="CBS DOMAIN-CONTAINING PROTEIN CBSX3, MITOCHONDRIAL"/>
    <property type="match status" value="1"/>
</dbReference>
<dbReference type="Pfam" id="PF00571">
    <property type="entry name" value="CBS"/>
    <property type="match status" value="2"/>
</dbReference>
<dbReference type="InterPro" id="IPR002912">
    <property type="entry name" value="ACT_dom"/>
</dbReference>
<dbReference type="AlphaFoldDB" id="A0A6A8D9C7"/>
<dbReference type="PROSITE" id="PS51671">
    <property type="entry name" value="ACT"/>
    <property type="match status" value="1"/>
</dbReference>
<feature type="domain" description="ACT" evidence="4">
    <location>
        <begin position="138"/>
        <end position="210"/>
    </location>
</feature>
<protein>
    <submittedName>
        <fullName evidence="5">CBS domain-containing protein</fullName>
    </submittedName>
</protein>
<name>A0A6A8D9C7_9BACI</name>
<keyword evidence="6" id="KW-1185">Reference proteome</keyword>
<evidence type="ECO:0000256" key="2">
    <source>
        <dbReference type="PROSITE-ProRule" id="PRU00703"/>
    </source>
</evidence>
<proteinExistence type="predicted"/>
<dbReference type="InterPro" id="IPR000644">
    <property type="entry name" value="CBS_dom"/>
</dbReference>
<comment type="caution">
    <text evidence="5">The sequence shown here is derived from an EMBL/GenBank/DDBJ whole genome shotgun (WGS) entry which is preliminary data.</text>
</comment>
<dbReference type="InterPro" id="IPR045865">
    <property type="entry name" value="ACT-like_dom_sf"/>
</dbReference>
<dbReference type="Gene3D" id="3.10.580.10">
    <property type="entry name" value="CBS-domain"/>
    <property type="match status" value="1"/>
</dbReference>
<gene>
    <name evidence="5" type="ORF">GH741_06715</name>
</gene>
<accession>A0A6A8D9C7</accession>
<evidence type="ECO:0000313" key="6">
    <source>
        <dbReference type="Proteomes" id="UP000799092"/>
    </source>
</evidence>
<evidence type="ECO:0000259" key="3">
    <source>
        <dbReference type="PROSITE" id="PS51371"/>
    </source>
</evidence>
<dbReference type="RefSeq" id="WP_153736025.1">
    <property type="nucleotide sequence ID" value="NZ_WJNG01000005.1"/>
</dbReference>
<dbReference type="InterPro" id="IPR046342">
    <property type="entry name" value="CBS_dom_sf"/>
</dbReference>
<dbReference type="OrthoDB" id="1706107at2"/>
<keyword evidence="1 2" id="KW-0129">CBS domain</keyword>
<dbReference type="InterPro" id="IPR051257">
    <property type="entry name" value="Diverse_CBS-Domain"/>
</dbReference>
<evidence type="ECO:0000256" key="1">
    <source>
        <dbReference type="ARBA" id="ARBA00023122"/>
    </source>
</evidence>
<dbReference type="EMBL" id="WJNG01000005">
    <property type="protein sequence ID" value="MRH42373.1"/>
    <property type="molecule type" value="Genomic_DNA"/>
</dbReference>
<organism evidence="5 6">
    <name type="scientific">Aquibacillus halophilus</name>
    <dbReference type="NCBI Taxonomy" id="930132"/>
    <lineage>
        <taxon>Bacteria</taxon>
        <taxon>Bacillati</taxon>
        <taxon>Bacillota</taxon>
        <taxon>Bacilli</taxon>
        <taxon>Bacillales</taxon>
        <taxon>Bacillaceae</taxon>
        <taxon>Aquibacillus</taxon>
    </lineage>
</organism>
<feature type="domain" description="CBS" evidence="3">
    <location>
        <begin position="7"/>
        <end position="66"/>
    </location>
</feature>